<name>A0ABR4HIS6_9EURO</name>
<proteinExistence type="predicted"/>
<feature type="region of interest" description="Disordered" evidence="1">
    <location>
        <begin position="144"/>
        <end position="194"/>
    </location>
</feature>
<dbReference type="PANTHER" id="PTHR40640:SF2">
    <property type="entry name" value="GPI ANCHORED PROTEIN-RELATED"/>
    <property type="match status" value="1"/>
</dbReference>
<sequence length="220" mass="21496">MLKLFLIPALATLAYTKSTVTSMFIFGADEQPLAASIVGNDATATTYSINCPPGTSSDECGMGPGMTLIAADDTTTFIFNDGEAFQYTADCSVHSSRAVCTESAGGSEANFPGVSTTTTGVGLIPVTVTAGDITDAETTVSATASATLSSTGSVDGSSSATTSTGAETASTRSAAASESENTSSAAAEADPTPTGATVRVTGAVGLVFGAGVVALLGAGI</sequence>
<dbReference type="EMBL" id="JBFXLS010000113">
    <property type="protein sequence ID" value="KAL2815394.1"/>
    <property type="molecule type" value="Genomic_DNA"/>
</dbReference>
<evidence type="ECO:0008006" key="5">
    <source>
        <dbReference type="Google" id="ProtNLM"/>
    </source>
</evidence>
<feature type="compositionally biased region" description="Low complexity" evidence="1">
    <location>
        <begin position="144"/>
        <end position="189"/>
    </location>
</feature>
<comment type="caution">
    <text evidence="3">The sequence shown here is derived from an EMBL/GenBank/DDBJ whole genome shotgun (WGS) entry which is preliminary data.</text>
</comment>
<evidence type="ECO:0000256" key="1">
    <source>
        <dbReference type="SAM" id="MobiDB-lite"/>
    </source>
</evidence>
<reference evidence="3 4" key="1">
    <citation type="submission" date="2024-07" db="EMBL/GenBank/DDBJ databases">
        <title>Section-level genome sequencing and comparative genomics of Aspergillus sections Usti and Cavernicolus.</title>
        <authorList>
            <consortium name="Lawrence Berkeley National Laboratory"/>
            <person name="Nybo J.L."/>
            <person name="Vesth T.C."/>
            <person name="Theobald S."/>
            <person name="Frisvad J.C."/>
            <person name="Larsen T.O."/>
            <person name="Kjaerboelling I."/>
            <person name="Rothschild-Mancinelli K."/>
            <person name="Lyhne E.K."/>
            <person name="Kogle M.E."/>
            <person name="Barry K."/>
            <person name="Clum A."/>
            <person name="Na H."/>
            <person name="Ledsgaard L."/>
            <person name="Lin J."/>
            <person name="Lipzen A."/>
            <person name="Kuo A."/>
            <person name="Riley R."/>
            <person name="Mondo S."/>
            <person name="LaButti K."/>
            <person name="Haridas S."/>
            <person name="Pangalinan J."/>
            <person name="Salamov A.A."/>
            <person name="Simmons B.A."/>
            <person name="Magnuson J.K."/>
            <person name="Chen J."/>
            <person name="Drula E."/>
            <person name="Henrissat B."/>
            <person name="Wiebenga A."/>
            <person name="Lubbers R.J."/>
            <person name="Gomes A.C."/>
            <person name="Makela M.R."/>
            <person name="Stajich J."/>
            <person name="Grigoriev I.V."/>
            <person name="Mortensen U.H."/>
            <person name="De vries R.P."/>
            <person name="Baker S.E."/>
            <person name="Andersen M.R."/>
        </authorList>
    </citation>
    <scope>NUCLEOTIDE SEQUENCE [LARGE SCALE GENOMIC DNA]</scope>
    <source>
        <strain evidence="3 4">CBS 600.67</strain>
    </source>
</reference>
<evidence type="ECO:0000313" key="4">
    <source>
        <dbReference type="Proteomes" id="UP001610335"/>
    </source>
</evidence>
<dbReference type="PANTHER" id="PTHR40640">
    <property type="entry name" value="ANCHORED GLYCOPROTEIN, PUTATIVE (AFU_ORTHOLOGUE AFUA_8G04860)-RELATED"/>
    <property type="match status" value="1"/>
</dbReference>
<organism evidence="3 4">
    <name type="scientific">Aspergillus cavernicola</name>
    <dbReference type="NCBI Taxonomy" id="176166"/>
    <lineage>
        <taxon>Eukaryota</taxon>
        <taxon>Fungi</taxon>
        <taxon>Dikarya</taxon>
        <taxon>Ascomycota</taxon>
        <taxon>Pezizomycotina</taxon>
        <taxon>Eurotiomycetes</taxon>
        <taxon>Eurotiomycetidae</taxon>
        <taxon>Eurotiales</taxon>
        <taxon>Aspergillaceae</taxon>
        <taxon>Aspergillus</taxon>
        <taxon>Aspergillus subgen. Nidulantes</taxon>
    </lineage>
</organism>
<feature type="chain" id="PRO_5047286813" description="GPI anchored protein" evidence="2">
    <location>
        <begin position="17"/>
        <end position="220"/>
    </location>
</feature>
<keyword evidence="2" id="KW-0732">Signal</keyword>
<evidence type="ECO:0000313" key="3">
    <source>
        <dbReference type="EMBL" id="KAL2815394.1"/>
    </source>
</evidence>
<protein>
    <recommendedName>
        <fullName evidence="5">GPI anchored protein</fullName>
    </recommendedName>
</protein>
<dbReference type="Proteomes" id="UP001610335">
    <property type="component" value="Unassembled WGS sequence"/>
</dbReference>
<accession>A0ABR4HIS6</accession>
<evidence type="ECO:0000256" key="2">
    <source>
        <dbReference type="SAM" id="SignalP"/>
    </source>
</evidence>
<gene>
    <name evidence="3" type="ORF">BDW59DRAFT_153886</name>
</gene>
<keyword evidence="4" id="KW-1185">Reference proteome</keyword>
<feature type="signal peptide" evidence="2">
    <location>
        <begin position="1"/>
        <end position="16"/>
    </location>
</feature>